<protein>
    <submittedName>
        <fullName evidence="2">Uncharacterized protein</fullName>
    </submittedName>
</protein>
<evidence type="ECO:0000256" key="1">
    <source>
        <dbReference type="SAM" id="SignalP"/>
    </source>
</evidence>
<dbReference type="AlphaFoldDB" id="A0A9N9RJX5"/>
<reference evidence="2" key="1">
    <citation type="submission" date="2022-01" db="EMBL/GenBank/DDBJ databases">
        <authorList>
            <person name="King R."/>
        </authorList>
    </citation>
    <scope>NUCLEOTIDE SEQUENCE</scope>
</reference>
<dbReference type="OrthoDB" id="10314844at2759"/>
<feature type="chain" id="PRO_5040468589" evidence="1">
    <location>
        <begin position="26"/>
        <end position="83"/>
    </location>
</feature>
<name>A0A9N9RJX5_9DIPT</name>
<proteinExistence type="predicted"/>
<evidence type="ECO:0000313" key="3">
    <source>
        <dbReference type="Proteomes" id="UP001153620"/>
    </source>
</evidence>
<evidence type="ECO:0000313" key="2">
    <source>
        <dbReference type="EMBL" id="CAG9798198.1"/>
    </source>
</evidence>
<organism evidence="2 3">
    <name type="scientific">Chironomus riparius</name>
    <dbReference type="NCBI Taxonomy" id="315576"/>
    <lineage>
        <taxon>Eukaryota</taxon>
        <taxon>Metazoa</taxon>
        <taxon>Ecdysozoa</taxon>
        <taxon>Arthropoda</taxon>
        <taxon>Hexapoda</taxon>
        <taxon>Insecta</taxon>
        <taxon>Pterygota</taxon>
        <taxon>Neoptera</taxon>
        <taxon>Endopterygota</taxon>
        <taxon>Diptera</taxon>
        <taxon>Nematocera</taxon>
        <taxon>Chironomoidea</taxon>
        <taxon>Chironomidae</taxon>
        <taxon>Chironominae</taxon>
        <taxon>Chironomus</taxon>
    </lineage>
</organism>
<gene>
    <name evidence="2" type="ORF">CHIRRI_LOCUS1183</name>
</gene>
<feature type="signal peptide" evidence="1">
    <location>
        <begin position="1"/>
        <end position="25"/>
    </location>
</feature>
<dbReference type="Proteomes" id="UP001153620">
    <property type="component" value="Chromosome 1"/>
</dbReference>
<keyword evidence="1" id="KW-0732">Signal</keyword>
<accession>A0A9N9RJX5</accession>
<reference evidence="2" key="2">
    <citation type="submission" date="2022-10" db="EMBL/GenBank/DDBJ databases">
        <authorList>
            <consortium name="ENA_rothamsted_submissions"/>
            <consortium name="culmorum"/>
            <person name="King R."/>
        </authorList>
    </citation>
    <scope>NUCLEOTIDE SEQUENCE</scope>
</reference>
<sequence>MNLSRIWKLFLLTFVTFSAFVRVDSRPFMMNIGQAISGTFYGLWKLIDNTPPPYQNQTMKRAPAFASKYGKAIDGNKQDIKSH</sequence>
<dbReference type="EMBL" id="OU895877">
    <property type="protein sequence ID" value="CAG9798198.1"/>
    <property type="molecule type" value="Genomic_DNA"/>
</dbReference>
<keyword evidence="3" id="KW-1185">Reference proteome</keyword>